<dbReference type="Pfam" id="PF18803">
    <property type="entry name" value="CxC2"/>
    <property type="match status" value="1"/>
</dbReference>
<keyword evidence="3" id="KW-1185">Reference proteome</keyword>
<dbReference type="PANTHER" id="PTHR33096">
    <property type="entry name" value="CXC2 DOMAIN-CONTAINING PROTEIN"/>
    <property type="match status" value="1"/>
</dbReference>
<comment type="caution">
    <text evidence="2">The sequence shown here is derived from an EMBL/GenBank/DDBJ whole genome shotgun (WGS) entry which is preliminary data.</text>
</comment>
<evidence type="ECO:0000313" key="3">
    <source>
        <dbReference type="Proteomes" id="UP000886523"/>
    </source>
</evidence>
<name>A0A9P6AWB2_9AGAM</name>
<organism evidence="2 3">
    <name type="scientific">Hydnum rufescens UP504</name>
    <dbReference type="NCBI Taxonomy" id="1448309"/>
    <lineage>
        <taxon>Eukaryota</taxon>
        <taxon>Fungi</taxon>
        <taxon>Dikarya</taxon>
        <taxon>Basidiomycota</taxon>
        <taxon>Agaricomycotina</taxon>
        <taxon>Agaricomycetes</taxon>
        <taxon>Cantharellales</taxon>
        <taxon>Hydnaceae</taxon>
        <taxon>Hydnum</taxon>
    </lineage>
</organism>
<protein>
    <recommendedName>
        <fullName evidence="1">CxC2-like cysteine cluster KDZ transposase-associated domain-containing protein</fullName>
    </recommendedName>
</protein>
<dbReference type="InterPro" id="IPR041457">
    <property type="entry name" value="CxC2_KDZ-assoc"/>
</dbReference>
<reference evidence="2" key="1">
    <citation type="journal article" date="2020" name="Nat. Commun.">
        <title>Large-scale genome sequencing of mycorrhizal fungi provides insights into the early evolution of symbiotic traits.</title>
        <authorList>
            <person name="Miyauchi S."/>
            <person name="Kiss E."/>
            <person name="Kuo A."/>
            <person name="Drula E."/>
            <person name="Kohler A."/>
            <person name="Sanchez-Garcia M."/>
            <person name="Morin E."/>
            <person name="Andreopoulos B."/>
            <person name="Barry K.W."/>
            <person name="Bonito G."/>
            <person name="Buee M."/>
            <person name="Carver A."/>
            <person name="Chen C."/>
            <person name="Cichocki N."/>
            <person name="Clum A."/>
            <person name="Culley D."/>
            <person name="Crous P.W."/>
            <person name="Fauchery L."/>
            <person name="Girlanda M."/>
            <person name="Hayes R.D."/>
            <person name="Keri Z."/>
            <person name="LaButti K."/>
            <person name="Lipzen A."/>
            <person name="Lombard V."/>
            <person name="Magnuson J."/>
            <person name="Maillard F."/>
            <person name="Murat C."/>
            <person name="Nolan M."/>
            <person name="Ohm R.A."/>
            <person name="Pangilinan J."/>
            <person name="Pereira M.F."/>
            <person name="Perotto S."/>
            <person name="Peter M."/>
            <person name="Pfister S."/>
            <person name="Riley R."/>
            <person name="Sitrit Y."/>
            <person name="Stielow J.B."/>
            <person name="Szollosi G."/>
            <person name="Zifcakova L."/>
            <person name="Stursova M."/>
            <person name="Spatafora J.W."/>
            <person name="Tedersoo L."/>
            <person name="Vaario L.M."/>
            <person name="Yamada A."/>
            <person name="Yan M."/>
            <person name="Wang P."/>
            <person name="Xu J."/>
            <person name="Bruns T."/>
            <person name="Baldrian P."/>
            <person name="Vilgalys R."/>
            <person name="Dunand C."/>
            <person name="Henrissat B."/>
            <person name="Grigoriev I.V."/>
            <person name="Hibbett D."/>
            <person name="Nagy L.G."/>
            <person name="Martin F.M."/>
        </authorList>
    </citation>
    <scope>NUCLEOTIDE SEQUENCE</scope>
    <source>
        <strain evidence="2">UP504</strain>
    </source>
</reference>
<feature type="non-terminal residue" evidence="2">
    <location>
        <position position="1"/>
    </location>
</feature>
<accession>A0A9P6AWB2</accession>
<evidence type="ECO:0000259" key="1">
    <source>
        <dbReference type="Pfam" id="PF18803"/>
    </source>
</evidence>
<dbReference type="OrthoDB" id="3257768at2759"/>
<dbReference type="EMBL" id="MU128975">
    <property type="protein sequence ID" value="KAF9513214.1"/>
    <property type="molecule type" value="Genomic_DNA"/>
</dbReference>
<sequence>EFLDALLRYDGRGDSLLVSSCPSCECPGISGTYRCIKCFDHQMVCQDCCLQRHENLPLHHINVWNGAFFEHMNLAAMGLRVYLGHTNCPMKKEPSLLTIIHTNGIHRVVIIFCGCGAAIHPQHQLLRRGWYPATIHQPSTCVTFIVLNHFHLQTLQSKLSAMHFVTAIERETDNMGLVSVKDRYISFLQMIHEWRHLMMLKRAGHGHDGSGVKGTRAGELAILCPACPHPGINMPSDWESCPPSDFFLHRLHIAADTNFHMKNRFKPGVHPDPGLGTGWAYFVENKEYKEFLLGYVSEKDISTCSGLTALDLANTRKSMGLHVTGVGASVCAHQGCIRPLGLGDLQKGKQYSNMDFIIFSSLRSCTLRSVLLSYDIFCQWMKKQQARHAKLPPMLHLNPNTKLTGVIPKFHLPAHKQQCHTKYSLNLRPGSGCTDGEGIERDWANINPAALSTKEMGEGSRHDTIDDLFGDWNYRKVMGLGKSLLHLIPCTTS</sequence>
<gene>
    <name evidence="2" type="ORF">BS47DRAFT_1296509</name>
</gene>
<evidence type="ECO:0000313" key="2">
    <source>
        <dbReference type="EMBL" id="KAF9513214.1"/>
    </source>
</evidence>
<feature type="domain" description="CxC2-like cysteine cluster KDZ transposase-associated" evidence="1">
    <location>
        <begin position="74"/>
        <end position="176"/>
    </location>
</feature>
<dbReference type="InterPro" id="IPR040521">
    <property type="entry name" value="KDZ"/>
</dbReference>
<dbReference type="PANTHER" id="PTHR33096:SF1">
    <property type="entry name" value="CXC1-LIKE CYSTEINE CLUSTER ASSOCIATED WITH KDZ TRANSPOSASES DOMAIN-CONTAINING PROTEIN"/>
    <property type="match status" value="1"/>
</dbReference>
<dbReference type="Proteomes" id="UP000886523">
    <property type="component" value="Unassembled WGS sequence"/>
</dbReference>
<dbReference type="Pfam" id="PF18758">
    <property type="entry name" value="KDZ"/>
    <property type="match status" value="1"/>
</dbReference>
<dbReference type="AlphaFoldDB" id="A0A9P6AWB2"/>
<proteinExistence type="predicted"/>